<keyword evidence="2 5" id="KW-0812">Transmembrane</keyword>
<keyword evidence="4 5" id="KW-0472">Membrane</keyword>
<protein>
    <submittedName>
        <fullName evidence="6">Growth hormone-inducible transmembrane protein</fullName>
    </submittedName>
</protein>
<dbReference type="WBParaSite" id="ECPE_0001454701-mRNA-1">
    <property type="protein sequence ID" value="ECPE_0001454701-mRNA-1"/>
    <property type="gene ID" value="ECPE_0001454701"/>
</dbReference>
<keyword evidence="3 5" id="KW-1133">Transmembrane helix</keyword>
<reference evidence="6" key="1">
    <citation type="submission" date="2016-06" db="UniProtKB">
        <authorList>
            <consortium name="WormBaseParasite"/>
        </authorList>
    </citation>
    <scope>IDENTIFICATION</scope>
</reference>
<evidence type="ECO:0000256" key="4">
    <source>
        <dbReference type="ARBA" id="ARBA00023136"/>
    </source>
</evidence>
<sequence length="192" mass="19736">LCYYGLSMSPASTHADAMSVFDRASIWEDYVRQRIKATYAYLAGGAAIAAGTAAALSRSPAFCRLMAGSGWMAPIGMLVVSMDLESTNRSAKHLAWALFSASIGGMLMPVCLLGGPLLTRAAVYTGGIVGGLSIVAASAPSDRFLKWGGPLAIGLGVVVVSSLGKYSMKFGGIGSVLNDKVSVLHAMGGPDL</sequence>
<dbReference type="AlphaFoldDB" id="A0A183B5M2"/>
<dbReference type="GO" id="GO:0016020">
    <property type="term" value="C:membrane"/>
    <property type="evidence" value="ECO:0007669"/>
    <property type="project" value="UniProtKB-SubCell"/>
</dbReference>
<dbReference type="InterPro" id="IPR006214">
    <property type="entry name" value="Bax_inhibitor_1-related"/>
</dbReference>
<feature type="transmembrane region" description="Helical" evidence="5">
    <location>
        <begin position="121"/>
        <end position="141"/>
    </location>
</feature>
<evidence type="ECO:0000256" key="2">
    <source>
        <dbReference type="ARBA" id="ARBA00022692"/>
    </source>
</evidence>
<feature type="transmembrane region" description="Helical" evidence="5">
    <location>
        <begin position="94"/>
        <end position="114"/>
    </location>
</feature>
<accession>A0A183B5M2</accession>
<organism evidence="6">
    <name type="scientific">Echinostoma caproni</name>
    <dbReference type="NCBI Taxonomy" id="27848"/>
    <lineage>
        <taxon>Eukaryota</taxon>
        <taxon>Metazoa</taxon>
        <taxon>Spiralia</taxon>
        <taxon>Lophotrochozoa</taxon>
        <taxon>Platyhelminthes</taxon>
        <taxon>Trematoda</taxon>
        <taxon>Digenea</taxon>
        <taxon>Plagiorchiida</taxon>
        <taxon>Echinostomata</taxon>
        <taxon>Echinostomatoidea</taxon>
        <taxon>Echinostomatidae</taxon>
        <taxon>Echinostoma</taxon>
    </lineage>
</organism>
<dbReference type="Pfam" id="PF01027">
    <property type="entry name" value="Bax1-I"/>
    <property type="match status" value="1"/>
</dbReference>
<evidence type="ECO:0000313" key="6">
    <source>
        <dbReference type="WBParaSite" id="ECPE_0001454701-mRNA-1"/>
    </source>
</evidence>
<evidence type="ECO:0000256" key="1">
    <source>
        <dbReference type="ARBA" id="ARBA00004141"/>
    </source>
</evidence>
<proteinExistence type="predicted"/>
<feature type="transmembrane region" description="Helical" evidence="5">
    <location>
        <begin position="38"/>
        <end position="56"/>
    </location>
</feature>
<comment type="subcellular location">
    <subcellularLocation>
        <location evidence="1">Membrane</location>
        <topology evidence="1">Multi-pass membrane protein</topology>
    </subcellularLocation>
</comment>
<name>A0A183B5M2_9TREM</name>
<feature type="transmembrane region" description="Helical" evidence="5">
    <location>
        <begin position="147"/>
        <end position="164"/>
    </location>
</feature>
<feature type="transmembrane region" description="Helical" evidence="5">
    <location>
        <begin position="63"/>
        <end position="82"/>
    </location>
</feature>
<evidence type="ECO:0000256" key="3">
    <source>
        <dbReference type="ARBA" id="ARBA00022989"/>
    </source>
</evidence>
<evidence type="ECO:0000256" key="5">
    <source>
        <dbReference type="SAM" id="Phobius"/>
    </source>
</evidence>